<feature type="signal peptide" evidence="2">
    <location>
        <begin position="1"/>
        <end position="19"/>
    </location>
</feature>
<dbReference type="Proteomes" id="UP001219525">
    <property type="component" value="Unassembled WGS sequence"/>
</dbReference>
<reference evidence="3" key="1">
    <citation type="submission" date="2023-03" db="EMBL/GenBank/DDBJ databases">
        <title>Massive genome expansion in bonnet fungi (Mycena s.s.) driven by repeated elements and novel gene families across ecological guilds.</title>
        <authorList>
            <consortium name="Lawrence Berkeley National Laboratory"/>
            <person name="Harder C.B."/>
            <person name="Miyauchi S."/>
            <person name="Viragh M."/>
            <person name="Kuo A."/>
            <person name="Thoen E."/>
            <person name="Andreopoulos B."/>
            <person name="Lu D."/>
            <person name="Skrede I."/>
            <person name="Drula E."/>
            <person name="Henrissat B."/>
            <person name="Morin E."/>
            <person name="Kohler A."/>
            <person name="Barry K."/>
            <person name="LaButti K."/>
            <person name="Morin E."/>
            <person name="Salamov A."/>
            <person name="Lipzen A."/>
            <person name="Mereny Z."/>
            <person name="Hegedus B."/>
            <person name="Baldrian P."/>
            <person name="Stursova M."/>
            <person name="Weitz H."/>
            <person name="Taylor A."/>
            <person name="Grigoriev I.V."/>
            <person name="Nagy L.G."/>
            <person name="Martin F."/>
            <person name="Kauserud H."/>
        </authorList>
    </citation>
    <scope>NUCLEOTIDE SEQUENCE</scope>
    <source>
        <strain evidence="3">9144</strain>
    </source>
</reference>
<dbReference type="EMBL" id="JARJCW010000189">
    <property type="protein sequence ID" value="KAJ7187634.1"/>
    <property type="molecule type" value="Genomic_DNA"/>
</dbReference>
<evidence type="ECO:0000313" key="3">
    <source>
        <dbReference type="EMBL" id="KAJ7187634.1"/>
    </source>
</evidence>
<sequence>MPFRTLLALFVADLRLWSAVIQDSLMFDARARRRELRGAARAFLITRAVAGQSPTSRVADRVNHLFSKPTLSVYYAARRKPGTARVTDVDYRRLLDREGGTSASDTAIRKRVRLLETQSPTPSVHRCSIQRGSDRLTSADRFKPRLVRYSLSTIWSCFYSTTSAIYKRHIRSSLPPLCCAMEADSETYSQEKISGSGHITPSTRHTSRIAWPVYIIVGQIGLLSFALGLVAAVRVRGQIPLGLGPALFYQDNPHLFTQAVRHAIAVALTRPVSLSTLGYSILISRRSLVFSTEIDLSSTAFRDQFNDLWSSTLQDYSKTGLPPLSSWLTPISFAVDSALFSVIEEAGAASATAQAGYPALVDFGGWAHDVSTRMCLLLQKTGPDMVITEGGIFPIQAPSLTNVTNTTQLITVNTVPFSPSDSTSPVTLAMNQQGLTAVVSCEAAKLDDTTDPSLTRSSQTSGDFTYSSVSTVCANGTTFAETAGAWTSGTNPGFTFFLVGCENVDASGTTTYTAIIDGQQAYQGTYKCIIAPQIQNMISNYTGSIIDTEFDESSTPIDAGPSGFAGFYALSAVFGYGQSELRNSVGDAIQGIYSDQVYAQEPTDVFVELLEAYIMGIFEFTGTAVKNNLAVAGGAFNGNPPPEMTRSIAGNATATSLGWQYNTITSGLVLIPTIFVALVCIVITLVAQYYNRGIPPSHADFDPNNPLRLMAAASAGGMMHVFPGVDGEHVEEGLEKKVMLGQVGGRDGFVYA</sequence>
<keyword evidence="1" id="KW-1133">Transmembrane helix</keyword>
<evidence type="ECO:0000256" key="1">
    <source>
        <dbReference type="SAM" id="Phobius"/>
    </source>
</evidence>
<accession>A0AAD6XYW9</accession>
<dbReference type="AlphaFoldDB" id="A0AAD6XYW9"/>
<evidence type="ECO:0000313" key="4">
    <source>
        <dbReference type="Proteomes" id="UP001219525"/>
    </source>
</evidence>
<name>A0AAD6XYW9_9AGAR</name>
<comment type="caution">
    <text evidence="3">The sequence shown here is derived from an EMBL/GenBank/DDBJ whole genome shotgun (WGS) entry which is preliminary data.</text>
</comment>
<evidence type="ECO:0008006" key="5">
    <source>
        <dbReference type="Google" id="ProtNLM"/>
    </source>
</evidence>
<protein>
    <recommendedName>
        <fullName evidence="5">Ig-like domain-containing protein</fullName>
    </recommendedName>
</protein>
<feature type="chain" id="PRO_5042011670" description="Ig-like domain-containing protein" evidence="2">
    <location>
        <begin position="20"/>
        <end position="752"/>
    </location>
</feature>
<organism evidence="3 4">
    <name type="scientific">Mycena pura</name>
    <dbReference type="NCBI Taxonomy" id="153505"/>
    <lineage>
        <taxon>Eukaryota</taxon>
        <taxon>Fungi</taxon>
        <taxon>Dikarya</taxon>
        <taxon>Basidiomycota</taxon>
        <taxon>Agaricomycotina</taxon>
        <taxon>Agaricomycetes</taxon>
        <taxon>Agaricomycetidae</taxon>
        <taxon>Agaricales</taxon>
        <taxon>Marasmiineae</taxon>
        <taxon>Mycenaceae</taxon>
        <taxon>Mycena</taxon>
    </lineage>
</organism>
<proteinExistence type="predicted"/>
<keyword evidence="1" id="KW-0472">Membrane</keyword>
<feature type="transmembrane region" description="Helical" evidence="1">
    <location>
        <begin position="668"/>
        <end position="690"/>
    </location>
</feature>
<gene>
    <name evidence="3" type="ORF">GGX14DRAFT_409020</name>
</gene>
<keyword evidence="4" id="KW-1185">Reference proteome</keyword>
<keyword evidence="1" id="KW-0812">Transmembrane</keyword>
<evidence type="ECO:0000256" key="2">
    <source>
        <dbReference type="SAM" id="SignalP"/>
    </source>
</evidence>
<keyword evidence="2" id="KW-0732">Signal</keyword>